<feature type="compositionally biased region" description="Basic and acidic residues" evidence="1">
    <location>
        <begin position="80"/>
        <end position="96"/>
    </location>
</feature>
<reference evidence="2 3" key="1">
    <citation type="submission" date="2020-08" db="EMBL/GenBank/DDBJ databases">
        <title>Novel species isolated from subtropical streams in China.</title>
        <authorList>
            <person name="Lu H."/>
        </authorList>
    </citation>
    <scope>NUCLEOTIDE SEQUENCE [LARGE SCALE GENOMIC DNA]</scope>
    <source>
        <strain evidence="2 3">KCTC 52442</strain>
    </source>
</reference>
<protein>
    <submittedName>
        <fullName evidence="2">Uncharacterized protein</fullName>
    </submittedName>
</protein>
<keyword evidence="3" id="KW-1185">Reference proteome</keyword>
<accession>A0ABR6XT90</accession>
<evidence type="ECO:0000313" key="3">
    <source>
        <dbReference type="Proteomes" id="UP000643610"/>
    </source>
</evidence>
<organism evidence="2 3">
    <name type="scientific">Undibacterium amnicola</name>
    <dbReference type="NCBI Taxonomy" id="1834038"/>
    <lineage>
        <taxon>Bacteria</taxon>
        <taxon>Pseudomonadati</taxon>
        <taxon>Pseudomonadota</taxon>
        <taxon>Betaproteobacteria</taxon>
        <taxon>Burkholderiales</taxon>
        <taxon>Oxalobacteraceae</taxon>
        <taxon>Undibacterium</taxon>
    </lineage>
</organism>
<gene>
    <name evidence="2" type="ORF">H8K33_14525</name>
</gene>
<dbReference type="RefSeq" id="WP_186891771.1">
    <property type="nucleotide sequence ID" value="NZ_JACOFU010000006.1"/>
</dbReference>
<evidence type="ECO:0000256" key="1">
    <source>
        <dbReference type="SAM" id="MobiDB-lite"/>
    </source>
</evidence>
<evidence type="ECO:0000313" key="2">
    <source>
        <dbReference type="EMBL" id="MBC3832721.1"/>
    </source>
</evidence>
<comment type="caution">
    <text evidence="2">The sequence shown here is derived from an EMBL/GenBank/DDBJ whole genome shotgun (WGS) entry which is preliminary data.</text>
</comment>
<proteinExistence type="predicted"/>
<feature type="region of interest" description="Disordered" evidence="1">
    <location>
        <begin position="75"/>
        <end position="96"/>
    </location>
</feature>
<dbReference type="EMBL" id="JACOFU010000006">
    <property type="protein sequence ID" value="MBC3832721.1"/>
    <property type="molecule type" value="Genomic_DNA"/>
</dbReference>
<name>A0ABR6XT90_9BURK</name>
<dbReference type="Proteomes" id="UP000643610">
    <property type="component" value="Unassembled WGS sequence"/>
</dbReference>
<sequence length="96" mass="10643">MNTFFVSLSSEVGCGPTATHFLCFAKESEQRKATTLPLPFGFPIVQDKKWESVETRFAQTATLSLSIFCPAQLAVSDVDESQKQRPTTADRKLTAR</sequence>